<organism evidence="1 2">
    <name type="scientific">Leptolyngbya cf. ectocarpi LEGE 11479</name>
    <dbReference type="NCBI Taxonomy" id="1828722"/>
    <lineage>
        <taxon>Bacteria</taxon>
        <taxon>Bacillati</taxon>
        <taxon>Cyanobacteriota</taxon>
        <taxon>Cyanophyceae</taxon>
        <taxon>Leptolyngbyales</taxon>
        <taxon>Leptolyngbyaceae</taxon>
        <taxon>Leptolyngbya group</taxon>
        <taxon>Leptolyngbya</taxon>
    </lineage>
</organism>
<dbReference type="InterPro" id="IPR031100">
    <property type="entry name" value="LOG_fam"/>
</dbReference>
<dbReference type="RefSeq" id="WP_193991717.1">
    <property type="nucleotide sequence ID" value="NZ_JADEXP010000031.1"/>
</dbReference>
<dbReference type="EMBL" id="JADEXP010000031">
    <property type="protein sequence ID" value="MBE9066167.1"/>
    <property type="molecule type" value="Genomic_DNA"/>
</dbReference>
<name>A0A928X0E9_LEPEC</name>
<dbReference type="SUPFAM" id="SSF102405">
    <property type="entry name" value="MCP/YpsA-like"/>
    <property type="match status" value="1"/>
</dbReference>
<keyword evidence="2" id="KW-1185">Reference proteome</keyword>
<dbReference type="Gene3D" id="3.40.50.450">
    <property type="match status" value="1"/>
</dbReference>
<dbReference type="AlphaFoldDB" id="A0A928X0E9"/>
<sequence>MVTSPTKLPVHLQENISEIITQLPSMEHGAVIQQILETLVRMIGREADRLDGKIFSITLQDMELGFQGFYPHRHTRKIAVFGSARTPSEHPDYQLAKTFAQRAAKQGFMIMTGAGPGIMEAGNEGAGVDHSFGLNIQLPFEQGSNPIMENDPKLLTFKYFFTRKLFFLRECDALAVFPGGFGTQDEAFESLTLVQTGKAEPMPIVLIDHPGGNYWQGWDTYVREHLMANRLISSDDPSLYVITDNIDDAWDEITNYYRVFHSSRYVDDRLVLRLTSCLRPGALDELNHTFGDIVAAGKIEMTDALPEEHEQDAEIAALPRLVFQFNHRDFGRLQQLIRRLNSLGEHCEATDHPEHK</sequence>
<dbReference type="Proteomes" id="UP000615026">
    <property type="component" value="Unassembled WGS sequence"/>
</dbReference>
<dbReference type="PANTHER" id="PTHR43393">
    <property type="entry name" value="CYTOKININ RIBOSIDE 5'-MONOPHOSPHATE PHOSPHORIBOHYDROLASE"/>
    <property type="match status" value="1"/>
</dbReference>
<evidence type="ECO:0000313" key="1">
    <source>
        <dbReference type="EMBL" id="MBE9066167.1"/>
    </source>
</evidence>
<evidence type="ECO:0000313" key="2">
    <source>
        <dbReference type="Proteomes" id="UP000615026"/>
    </source>
</evidence>
<dbReference type="InterPro" id="IPR052341">
    <property type="entry name" value="LOG_family_nucleotidases"/>
</dbReference>
<accession>A0A928X0E9</accession>
<dbReference type="Pfam" id="PF03641">
    <property type="entry name" value="Lysine_decarbox"/>
    <property type="match status" value="1"/>
</dbReference>
<gene>
    <name evidence="1" type="ORF">IQ260_05835</name>
</gene>
<dbReference type="PANTHER" id="PTHR43393:SF2">
    <property type="entry name" value="CYTOKININ RIBOSIDE 5'-MONOPHOSPHATE PHOSPHORIBOHYDROLASE"/>
    <property type="match status" value="1"/>
</dbReference>
<proteinExistence type="predicted"/>
<protein>
    <submittedName>
        <fullName evidence="1">LOG family protein</fullName>
    </submittedName>
</protein>
<dbReference type="GO" id="GO:0005829">
    <property type="term" value="C:cytosol"/>
    <property type="evidence" value="ECO:0007669"/>
    <property type="project" value="TreeGrafter"/>
</dbReference>
<reference evidence="1" key="1">
    <citation type="submission" date="2020-10" db="EMBL/GenBank/DDBJ databases">
        <authorList>
            <person name="Castelo-Branco R."/>
            <person name="Eusebio N."/>
            <person name="Adriana R."/>
            <person name="Vieira A."/>
            <person name="Brugerolle De Fraissinette N."/>
            <person name="Rezende De Castro R."/>
            <person name="Schneider M.P."/>
            <person name="Vasconcelos V."/>
            <person name="Leao P.N."/>
        </authorList>
    </citation>
    <scope>NUCLEOTIDE SEQUENCE</scope>
    <source>
        <strain evidence="1">LEGE 11479</strain>
    </source>
</reference>
<comment type="caution">
    <text evidence="1">The sequence shown here is derived from an EMBL/GenBank/DDBJ whole genome shotgun (WGS) entry which is preliminary data.</text>
</comment>